<dbReference type="EMBL" id="AAXU02000001">
    <property type="protein sequence ID" value="EAZ79437.1"/>
    <property type="molecule type" value="Genomic_DNA"/>
</dbReference>
<accession>A3I233</accession>
<proteinExistence type="predicted"/>
<dbReference type="Proteomes" id="UP000003919">
    <property type="component" value="Chromosome"/>
</dbReference>
<dbReference type="EMBL" id="CM001023">
    <property type="protein sequence ID" value="EAZ79437.1"/>
    <property type="molecule type" value="Genomic_DNA"/>
</dbReference>
<keyword evidence="2" id="KW-1185">Reference proteome</keyword>
<keyword evidence="1" id="KW-0378">Hydrolase</keyword>
<name>A3I233_9BACT</name>
<keyword evidence="1" id="KW-0067">ATP-binding</keyword>
<reference evidence="1 2" key="1">
    <citation type="journal article" date="2011" name="J. Bacteriol.">
        <title>Complete genome sequence of Algoriphagus sp. PR1, bacterial prey of a colony-forming choanoflagellate.</title>
        <authorList>
            <person name="Alegado R.A."/>
            <person name="Ferriera S."/>
            <person name="Nusbaum C."/>
            <person name="Young S.K."/>
            <person name="Zeng Q."/>
            <person name="Imamovic A."/>
            <person name="Fairclough S.R."/>
            <person name="King N."/>
        </authorList>
    </citation>
    <scope>NUCLEOTIDE SEQUENCE [LARGE SCALE GENOMIC DNA]</scope>
    <source>
        <strain evidence="1 2">PR1</strain>
    </source>
</reference>
<comment type="caution">
    <text evidence="1">The sequence shown here is derived from an EMBL/GenBank/DDBJ whole genome shotgun (WGS) entry which is preliminary data.</text>
</comment>
<dbReference type="RefSeq" id="WP_008198616.1">
    <property type="nucleotide sequence ID" value="NZ_CM001023.1"/>
</dbReference>
<sequence length="65" mass="7513">MEKFKELKNIELIEIGGGQDDYFFTDKIFDHWAYDILNAMNNIADSISGFGDGFVNGFKDTNQKW</sequence>
<evidence type="ECO:0000313" key="1">
    <source>
        <dbReference type="EMBL" id="EAZ79437.1"/>
    </source>
</evidence>
<evidence type="ECO:0000313" key="2">
    <source>
        <dbReference type="Proteomes" id="UP000003919"/>
    </source>
</evidence>
<gene>
    <name evidence="1" type="ORF">ALPR1_04323</name>
</gene>
<organism evidence="1 2">
    <name type="scientific">Algoriphagus machipongonensis</name>
    <dbReference type="NCBI Taxonomy" id="388413"/>
    <lineage>
        <taxon>Bacteria</taxon>
        <taxon>Pseudomonadati</taxon>
        <taxon>Bacteroidota</taxon>
        <taxon>Cytophagia</taxon>
        <taxon>Cytophagales</taxon>
        <taxon>Cyclobacteriaceae</taxon>
        <taxon>Algoriphagus</taxon>
    </lineage>
</organism>
<protein>
    <submittedName>
        <fullName evidence="1">Replicative DNA helicase</fullName>
    </submittedName>
</protein>
<keyword evidence="1" id="KW-0547">Nucleotide-binding</keyword>
<dbReference type="HOGENOM" id="CLU_2839958_0_0_10"/>
<keyword evidence="1" id="KW-0347">Helicase</keyword>
<dbReference type="STRING" id="388413.ALPR1_04323"/>
<dbReference type="AlphaFoldDB" id="A3I233"/>
<dbReference type="GO" id="GO:0004386">
    <property type="term" value="F:helicase activity"/>
    <property type="evidence" value="ECO:0007669"/>
    <property type="project" value="UniProtKB-KW"/>
</dbReference>